<feature type="chain" id="PRO_5026262651" evidence="3">
    <location>
        <begin position="21"/>
        <end position="207"/>
    </location>
</feature>
<evidence type="ECO:0000256" key="2">
    <source>
        <dbReference type="SAM" id="Phobius"/>
    </source>
</evidence>
<accession>A0A6G4A2T7</accession>
<dbReference type="RefSeq" id="WP_163950405.1">
    <property type="nucleotide sequence ID" value="NZ_JAAIKC010000008.1"/>
</dbReference>
<dbReference type="InterPro" id="IPR038507">
    <property type="entry name" value="YcnI-like_sf"/>
</dbReference>
<comment type="caution">
    <text evidence="5">The sequence shown here is derived from an EMBL/GenBank/DDBJ whole genome shotgun (WGS) entry which is preliminary data.</text>
</comment>
<dbReference type="AlphaFoldDB" id="A0A6G4A2T7"/>
<dbReference type="Pfam" id="PF07987">
    <property type="entry name" value="DUF1775"/>
    <property type="match status" value="1"/>
</dbReference>
<dbReference type="CDD" id="cd08545">
    <property type="entry name" value="YcnI_like"/>
    <property type="match status" value="1"/>
</dbReference>
<evidence type="ECO:0000313" key="5">
    <source>
        <dbReference type="EMBL" id="NEW08129.1"/>
    </source>
</evidence>
<dbReference type="EMBL" id="JAAIKC010000008">
    <property type="protein sequence ID" value="NEW08129.1"/>
    <property type="molecule type" value="Genomic_DNA"/>
</dbReference>
<feature type="region of interest" description="Disordered" evidence="1">
    <location>
        <begin position="150"/>
        <end position="178"/>
    </location>
</feature>
<evidence type="ECO:0000259" key="4">
    <source>
        <dbReference type="Pfam" id="PF07987"/>
    </source>
</evidence>
<sequence length="207" mass="21780">MLNLSLLLVCSMLLAGIASAHVVVYPKETTQGTYEKFTVRVPSEKEIPTVKVEVKFPLDSVAISRFEPKAGWTYEITKDTSGKITGVIWKAAGDGLASTEFGDFNMQGKVADAATQIVWKAYQTYKDGSVVEWVGADGADKPASVTTVKAKAAGGTTTDSHGQTKTGKAAEGSNSSSSSSNTALYLSIAAVVLGALALIVSLVRKRK</sequence>
<organism evidence="5">
    <name type="scientific">Paenibacillus sp. SYP-B3998</name>
    <dbReference type="NCBI Taxonomy" id="2678564"/>
    <lineage>
        <taxon>Bacteria</taxon>
        <taxon>Bacillati</taxon>
        <taxon>Bacillota</taxon>
        <taxon>Bacilli</taxon>
        <taxon>Bacillales</taxon>
        <taxon>Paenibacillaceae</taxon>
        <taxon>Paenibacillus</taxon>
    </lineage>
</organism>
<dbReference type="InterPro" id="IPR012533">
    <property type="entry name" value="YcnI-copper_dom"/>
</dbReference>
<keyword evidence="2" id="KW-0812">Transmembrane</keyword>
<feature type="signal peptide" evidence="3">
    <location>
        <begin position="1"/>
        <end position="20"/>
    </location>
</feature>
<keyword evidence="2" id="KW-0472">Membrane</keyword>
<gene>
    <name evidence="5" type="ORF">GK047_19195</name>
</gene>
<evidence type="ECO:0000256" key="1">
    <source>
        <dbReference type="SAM" id="MobiDB-lite"/>
    </source>
</evidence>
<proteinExistence type="predicted"/>
<reference evidence="5" key="1">
    <citation type="submission" date="2020-02" db="EMBL/GenBank/DDBJ databases">
        <authorList>
            <person name="Shen X.-R."/>
            <person name="Zhang Y.-X."/>
        </authorList>
    </citation>
    <scope>NUCLEOTIDE SEQUENCE</scope>
    <source>
        <strain evidence="5">SYP-B3998</strain>
    </source>
</reference>
<feature type="domain" description="YncI copper-binding" evidence="4">
    <location>
        <begin position="21"/>
        <end position="138"/>
    </location>
</feature>
<keyword evidence="3" id="KW-0732">Signal</keyword>
<evidence type="ECO:0000256" key="3">
    <source>
        <dbReference type="SAM" id="SignalP"/>
    </source>
</evidence>
<protein>
    <submittedName>
        <fullName evidence="5">YcnI family protein</fullName>
    </submittedName>
</protein>
<feature type="transmembrane region" description="Helical" evidence="2">
    <location>
        <begin position="183"/>
        <end position="203"/>
    </location>
</feature>
<keyword evidence="2" id="KW-1133">Transmembrane helix</keyword>
<name>A0A6G4A2T7_9BACL</name>
<dbReference type="Gene3D" id="2.60.40.2230">
    <property type="entry name" value="Uncharacterised protein YcnI-like PF07987, DUF1775"/>
    <property type="match status" value="1"/>
</dbReference>